<sequence>MARRRGTRGGGGGRRGGRTGHRGGASTNQEIEGSVHTTHTNTVVSQHNVEHAAGDDQTFEFEPVVQAALGREFTRLLKETLPAILDEALRKAKEDPNTTPVTEGPVVLPAMGGPNSVENVAPPARGCDYKAFRGCDPPVLTGEKEAADTLDWINGMESTIRLSECRPEQTVMFAAKSLKGEAAHWWETVKQAKGDQAVELMRWNDLKALVTEKFCPKNEVHKVEREFLTLQAGLMTHRQYTSKYNELARLVPHLVTTEERRIHYYVQGLPPKIRTFVKANTPSTFESVVVLSGVVYDDIASTEVIPELPKKQAVKRTGEDLQGPGERRARVEAEGLCGKCGKKHGGECKAGQVGCFRCGKFGHQSRDCPEKPRCHNCGEQGHFSRECRKPKEPEAGGFGKGKGAAKEPYMNKAQTRVYQMTHRTSPLRYQVLVGSWMNPWGRYSSDKELTDKRYCRFMVVDHGGIDQLEMARRRGTRGGGGGRRGGRTGHRGGASTNQEIEGSVHTTHTNTVVSQHNVEHAAGDDQTFEFEPVVQAALGREFTRLLKETLPAILDEALRKAKEDPNTTPVTEGPVVLPAMGGPNSVENVAPPARGCDYKAFRGCDPPVLTGEKEAADTLDWINGMESTIRLSECRPEQTVMFAAKSLKGEAAHWWETVKQAKGDQAVELMRWNDLKALVTEKFCPKNEVHKVEREFLTLQAGLMTHRQYTSKYNELARLVPHLVTTEERRIHYYVQGLPPKIRTFVKANTPSTFESVVVLSGVVYDDIASTEVIPELPKKQAVKRTGEDLQGPGERRARVEAEGLCGKCGKKHGGECKAGQVGCFRCGKFGHQSRDCPEKPRCHNCGEQGHFSRECRKPKEPEAGGFGKGKGAAKEPYMNKAQTRVYQMTQ</sequence>
<dbReference type="EMBL" id="CM042038">
    <property type="protein sequence ID" value="KAI3731464.1"/>
    <property type="molecule type" value="Genomic_DNA"/>
</dbReference>
<organism evidence="1 2">
    <name type="scientific">Smallanthus sonchifolius</name>
    <dbReference type="NCBI Taxonomy" id="185202"/>
    <lineage>
        <taxon>Eukaryota</taxon>
        <taxon>Viridiplantae</taxon>
        <taxon>Streptophyta</taxon>
        <taxon>Embryophyta</taxon>
        <taxon>Tracheophyta</taxon>
        <taxon>Spermatophyta</taxon>
        <taxon>Magnoliopsida</taxon>
        <taxon>eudicotyledons</taxon>
        <taxon>Gunneridae</taxon>
        <taxon>Pentapetalae</taxon>
        <taxon>asterids</taxon>
        <taxon>campanulids</taxon>
        <taxon>Asterales</taxon>
        <taxon>Asteraceae</taxon>
        <taxon>Asteroideae</taxon>
        <taxon>Heliantheae alliance</taxon>
        <taxon>Millerieae</taxon>
        <taxon>Smallanthus</taxon>
    </lineage>
</organism>
<reference evidence="1 2" key="2">
    <citation type="journal article" date="2022" name="Mol. Ecol. Resour.">
        <title>The genomes of chicory, endive, great burdock and yacon provide insights into Asteraceae paleo-polyploidization history and plant inulin production.</title>
        <authorList>
            <person name="Fan W."/>
            <person name="Wang S."/>
            <person name="Wang H."/>
            <person name="Wang A."/>
            <person name="Jiang F."/>
            <person name="Liu H."/>
            <person name="Zhao H."/>
            <person name="Xu D."/>
            <person name="Zhang Y."/>
        </authorList>
    </citation>
    <scope>NUCLEOTIDE SEQUENCE [LARGE SCALE GENOMIC DNA]</scope>
    <source>
        <strain evidence="2">cv. Yunnan</strain>
        <tissue evidence="1">Leaves</tissue>
    </source>
</reference>
<reference evidence="2" key="1">
    <citation type="journal article" date="2022" name="Mol. Ecol. Resour.">
        <title>The genomes of chicory, endive, great burdock and yacon provide insights into Asteraceae palaeo-polyploidization history and plant inulin production.</title>
        <authorList>
            <person name="Fan W."/>
            <person name="Wang S."/>
            <person name="Wang H."/>
            <person name="Wang A."/>
            <person name="Jiang F."/>
            <person name="Liu H."/>
            <person name="Zhao H."/>
            <person name="Xu D."/>
            <person name="Zhang Y."/>
        </authorList>
    </citation>
    <scope>NUCLEOTIDE SEQUENCE [LARGE SCALE GENOMIC DNA]</scope>
    <source>
        <strain evidence="2">cv. Yunnan</strain>
    </source>
</reference>
<protein>
    <submittedName>
        <fullName evidence="1">Uncharacterized protein</fullName>
    </submittedName>
</protein>
<evidence type="ECO:0000313" key="2">
    <source>
        <dbReference type="Proteomes" id="UP001056120"/>
    </source>
</evidence>
<accession>A0ACB9CB00</accession>
<comment type="caution">
    <text evidence="1">The sequence shown here is derived from an EMBL/GenBank/DDBJ whole genome shotgun (WGS) entry which is preliminary data.</text>
</comment>
<evidence type="ECO:0000313" key="1">
    <source>
        <dbReference type="EMBL" id="KAI3731464.1"/>
    </source>
</evidence>
<keyword evidence="2" id="KW-1185">Reference proteome</keyword>
<dbReference type="Proteomes" id="UP001056120">
    <property type="component" value="Linkage Group LG21"/>
</dbReference>
<proteinExistence type="predicted"/>
<gene>
    <name evidence="1" type="ORF">L1987_62652</name>
</gene>
<name>A0ACB9CB00_9ASTR</name>